<dbReference type="RefSeq" id="WP_012301869.1">
    <property type="nucleotide sequence ID" value="NC_010424.1"/>
</dbReference>
<dbReference type="HOGENOM" id="CLU_177760_0_0_9"/>
<evidence type="ECO:0000313" key="1">
    <source>
        <dbReference type="EMBL" id="ACA59283.1"/>
    </source>
</evidence>
<dbReference type="EMBL" id="CP000860">
    <property type="protein sequence ID" value="ACA59283.1"/>
    <property type="molecule type" value="Genomic_DNA"/>
</dbReference>
<accession>B1I2R7</accession>
<dbReference type="AlphaFoldDB" id="B1I2R7"/>
<protein>
    <submittedName>
        <fullName evidence="1">Uncharacterized protein</fullName>
    </submittedName>
</protein>
<evidence type="ECO:0000313" key="2">
    <source>
        <dbReference type="Proteomes" id="UP000008544"/>
    </source>
</evidence>
<dbReference type="OrthoDB" id="1725862at2"/>
<dbReference type="STRING" id="477974.Daud_0759"/>
<proteinExistence type="predicted"/>
<keyword evidence="2" id="KW-1185">Reference proteome</keyword>
<dbReference type="eggNOG" id="ENOG5032ZGV">
    <property type="taxonomic scope" value="Bacteria"/>
</dbReference>
<sequence length="108" mass="11888">MRGNSLWESHRIVLPELCERAAKRCADCRFFVRIQGREEARWGCVAGLPGYGAPGKLIPESLPAAEVIRVAGKDGLLRAVSRGDPNAQACGLFLPRCRKLVPSVPEYR</sequence>
<reference evidence="1 2" key="2">
    <citation type="journal article" date="2008" name="Science">
        <title>Environmental genomics reveals a single-species ecosystem deep within Earth.</title>
        <authorList>
            <person name="Chivian D."/>
            <person name="Brodie E.L."/>
            <person name="Alm E.J."/>
            <person name="Culley D.E."/>
            <person name="Dehal P.S."/>
            <person name="Desantis T.Z."/>
            <person name="Gihring T.M."/>
            <person name="Lapidus A."/>
            <person name="Lin L.H."/>
            <person name="Lowry S.R."/>
            <person name="Moser D.P."/>
            <person name="Richardson P.M."/>
            <person name="Southam G."/>
            <person name="Wanger G."/>
            <person name="Pratt L.M."/>
            <person name="Andersen G.L."/>
            <person name="Hazen T.C."/>
            <person name="Brockman F.J."/>
            <person name="Arkin A.P."/>
            <person name="Onstott T.C."/>
        </authorList>
    </citation>
    <scope>NUCLEOTIDE SEQUENCE [LARGE SCALE GENOMIC DNA]</scope>
    <source>
        <strain evidence="1 2">MP104C</strain>
    </source>
</reference>
<name>B1I2R7_DESAP</name>
<dbReference type="Proteomes" id="UP000008544">
    <property type="component" value="Chromosome"/>
</dbReference>
<reference evidence="2" key="1">
    <citation type="submission" date="2007-10" db="EMBL/GenBank/DDBJ databases">
        <title>Complete sequence of chromosome of Desulforudis audaxviator MP104C.</title>
        <authorList>
            <person name="Copeland A."/>
            <person name="Lucas S."/>
            <person name="Lapidus A."/>
            <person name="Barry K."/>
            <person name="Glavina del Rio T."/>
            <person name="Dalin E."/>
            <person name="Tice H."/>
            <person name="Bruce D."/>
            <person name="Pitluck S."/>
            <person name="Lowry S.R."/>
            <person name="Larimer F."/>
            <person name="Land M.L."/>
            <person name="Hauser L."/>
            <person name="Kyrpides N."/>
            <person name="Ivanova N.N."/>
            <person name="Richardson P."/>
        </authorList>
    </citation>
    <scope>NUCLEOTIDE SEQUENCE [LARGE SCALE GENOMIC DNA]</scope>
    <source>
        <strain evidence="2">MP104C</strain>
    </source>
</reference>
<dbReference type="KEGG" id="dau:Daud_0759"/>
<gene>
    <name evidence="1" type="ordered locus">Daud_0759</name>
</gene>
<organism evidence="1 2">
    <name type="scientific">Desulforudis audaxviator (strain MP104C)</name>
    <dbReference type="NCBI Taxonomy" id="477974"/>
    <lineage>
        <taxon>Bacteria</taxon>
        <taxon>Bacillati</taxon>
        <taxon>Bacillota</taxon>
        <taxon>Clostridia</taxon>
        <taxon>Thermoanaerobacterales</taxon>
        <taxon>Candidatus Desulforudaceae</taxon>
        <taxon>Candidatus Desulforudis</taxon>
    </lineage>
</organism>